<comment type="caution">
    <text evidence="1">The sequence shown here is derived from an EMBL/GenBank/DDBJ whole genome shotgun (WGS) entry which is preliminary data.</text>
</comment>
<dbReference type="Proteomes" id="UP000551616">
    <property type="component" value="Unassembled WGS sequence"/>
</dbReference>
<name>A0A7V8V2M6_9BACT</name>
<sequence>MADALYISATFLNPQFHGRAAGGDAEWPPLPLRLFQDLIAGSADEIAETSDLTEALTRLEQQPPPAIVDPRVRKGASYRLSVPNNAMDVVARSWSRGNCFGNGDARPVTHKTMKTVSLQCLLEDETVRYLWPLDSQYRPEDRLLRLRPLPALGWGIDLVVGNALVISQESPDAPSD</sequence>
<gene>
    <name evidence="1" type="ORF">HOV93_09610</name>
</gene>
<proteinExistence type="predicted"/>
<dbReference type="Pfam" id="PF09609">
    <property type="entry name" value="Cas_GSU0054"/>
    <property type="match status" value="1"/>
</dbReference>
<dbReference type="AlphaFoldDB" id="A0A7V8V2M6"/>
<evidence type="ECO:0000313" key="2">
    <source>
        <dbReference type="Proteomes" id="UP000551616"/>
    </source>
</evidence>
<accession>A0A7V8V2M6</accession>
<dbReference type="EMBL" id="JABRWO010000002">
    <property type="protein sequence ID" value="MBA2113809.1"/>
    <property type="molecule type" value="Genomic_DNA"/>
</dbReference>
<dbReference type="InterPro" id="IPR019089">
    <property type="entry name" value="Cas_GSU0054"/>
</dbReference>
<protein>
    <submittedName>
        <fullName evidence="1">Uncharacterized protein</fullName>
    </submittedName>
</protein>
<organism evidence="1 2">
    <name type="scientific">Bremerella alba</name>
    <dbReference type="NCBI Taxonomy" id="980252"/>
    <lineage>
        <taxon>Bacteria</taxon>
        <taxon>Pseudomonadati</taxon>
        <taxon>Planctomycetota</taxon>
        <taxon>Planctomycetia</taxon>
        <taxon>Pirellulales</taxon>
        <taxon>Pirellulaceae</taxon>
        <taxon>Bremerella</taxon>
    </lineage>
</organism>
<reference evidence="1 2" key="1">
    <citation type="submission" date="2020-05" db="EMBL/GenBank/DDBJ databases">
        <title>Bremerella alba sp. nov., a novel planctomycete isolated from the surface of the macroalga Fucus spiralis.</title>
        <authorList>
            <person name="Godinho O."/>
            <person name="Botelho R."/>
            <person name="Albuquerque L."/>
            <person name="Wiegand S."/>
            <person name="Da Costa M.S."/>
            <person name="Lobo-Da-Cunha A."/>
            <person name="Jogler C."/>
            <person name="Lage O.M."/>
        </authorList>
    </citation>
    <scope>NUCLEOTIDE SEQUENCE [LARGE SCALE GENOMIC DNA]</scope>
    <source>
        <strain evidence="1 2">FF15</strain>
    </source>
</reference>
<dbReference type="RefSeq" id="WP_207395289.1">
    <property type="nucleotide sequence ID" value="NZ_JABRWO010000002.1"/>
</dbReference>
<evidence type="ECO:0000313" key="1">
    <source>
        <dbReference type="EMBL" id="MBA2113809.1"/>
    </source>
</evidence>
<keyword evidence="2" id="KW-1185">Reference proteome</keyword>
<dbReference type="NCBIfam" id="TIGR02165">
    <property type="entry name" value="cas5_6_GSU0054"/>
    <property type="match status" value="1"/>
</dbReference>